<keyword evidence="2" id="KW-1133">Transmembrane helix</keyword>
<dbReference type="AlphaFoldDB" id="A0A2M8WJ37"/>
<dbReference type="EMBL" id="PGTZ01000009">
    <property type="protein sequence ID" value="PJI90932.1"/>
    <property type="molecule type" value="Genomic_DNA"/>
</dbReference>
<evidence type="ECO:0000256" key="2">
    <source>
        <dbReference type="SAM" id="Phobius"/>
    </source>
</evidence>
<feature type="compositionally biased region" description="Polar residues" evidence="1">
    <location>
        <begin position="1"/>
        <end position="16"/>
    </location>
</feature>
<feature type="transmembrane region" description="Helical" evidence="2">
    <location>
        <begin position="165"/>
        <end position="184"/>
    </location>
</feature>
<feature type="transmembrane region" description="Helical" evidence="2">
    <location>
        <begin position="137"/>
        <end position="159"/>
    </location>
</feature>
<keyword evidence="2" id="KW-0812">Transmembrane</keyword>
<sequence length="219" mass="21971">MTTSAEGPTSTPTTNRAGRPVSGTVTRAVVVAVLSFALGALTSYTQGLLPDALASFANSASGWTLLTALLVYGSRVRGVGGAVLGAVSFVLLVLGYTAASDLRGLHYDPLLFGVVGVVVGPFVGLAATWLHARDLPAALGTALLAGVGIGEAAYGLTVVRDTTSPVYWIVIAAVGVTLLVGTLVRRVRGALPVAVAVLGTVVVAAVFLLAYRTLGAGLG</sequence>
<feature type="transmembrane region" description="Helical" evidence="2">
    <location>
        <begin position="110"/>
        <end position="130"/>
    </location>
</feature>
<protein>
    <submittedName>
        <fullName evidence="3">Uncharacterized protein</fullName>
    </submittedName>
</protein>
<gene>
    <name evidence="3" type="ORF">CLV34_2190</name>
</gene>
<name>A0A2M8WJ37_9MICO</name>
<feature type="transmembrane region" description="Helical" evidence="2">
    <location>
        <begin position="79"/>
        <end position="98"/>
    </location>
</feature>
<dbReference type="Proteomes" id="UP000231586">
    <property type="component" value="Unassembled WGS sequence"/>
</dbReference>
<evidence type="ECO:0000256" key="1">
    <source>
        <dbReference type="SAM" id="MobiDB-lite"/>
    </source>
</evidence>
<feature type="transmembrane region" description="Helical" evidence="2">
    <location>
        <begin position="52"/>
        <end position="72"/>
    </location>
</feature>
<keyword evidence="4" id="KW-1185">Reference proteome</keyword>
<dbReference type="Pfam" id="PF20128">
    <property type="entry name" value="DUF6518"/>
    <property type="match status" value="1"/>
</dbReference>
<proteinExistence type="predicted"/>
<feature type="transmembrane region" description="Helical" evidence="2">
    <location>
        <begin position="25"/>
        <end position="46"/>
    </location>
</feature>
<feature type="transmembrane region" description="Helical" evidence="2">
    <location>
        <begin position="191"/>
        <end position="211"/>
    </location>
</feature>
<dbReference type="InterPro" id="IPR045393">
    <property type="entry name" value="DUF6518"/>
</dbReference>
<evidence type="ECO:0000313" key="4">
    <source>
        <dbReference type="Proteomes" id="UP000231586"/>
    </source>
</evidence>
<dbReference type="RefSeq" id="WP_245859183.1">
    <property type="nucleotide sequence ID" value="NZ_PGTZ01000009.1"/>
</dbReference>
<keyword evidence="2" id="KW-0472">Membrane</keyword>
<comment type="caution">
    <text evidence="3">The sequence shown here is derived from an EMBL/GenBank/DDBJ whole genome shotgun (WGS) entry which is preliminary data.</text>
</comment>
<feature type="region of interest" description="Disordered" evidence="1">
    <location>
        <begin position="1"/>
        <end position="20"/>
    </location>
</feature>
<organism evidence="3 4">
    <name type="scientific">Luteimicrobium subarcticum</name>
    <dbReference type="NCBI Taxonomy" id="620910"/>
    <lineage>
        <taxon>Bacteria</taxon>
        <taxon>Bacillati</taxon>
        <taxon>Actinomycetota</taxon>
        <taxon>Actinomycetes</taxon>
        <taxon>Micrococcales</taxon>
        <taxon>Luteimicrobium</taxon>
    </lineage>
</organism>
<reference evidence="3 4" key="1">
    <citation type="submission" date="2017-11" db="EMBL/GenBank/DDBJ databases">
        <title>Genomic Encyclopedia of Archaeal and Bacterial Type Strains, Phase II (KMG-II): From Individual Species to Whole Genera.</title>
        <authorList>
            <person name="Goeker M."/>
        </authorList>
    </citation>
    <scope>NUCLEOTIDE SEQUENCE [LARGE SCALE GENOMIC DNA]</scope>
    <source>
        <strain evidence="3 4">DSM 22413</strain>
    </source>
</reference>
<accession>A0A2M8WJ37</accession>
<evidence type="ECO:0000313" key="3">
    <source>
        <dbReference type="EMBL" id="PJI90932.1"/>
    </source>
</evidence>